<evidence type="ECO:0000256" key="3">
    <source>
        <dbReference type="ARBA" id="ARBA00022694"/>
    </source>
</evidence>
<dbReference type="GO" id="GO:0032267">
    <property type="term" value="F:tRNA(Ile)-lysidine synthase activity"/>
    <property type="evidence" value="ECO:0007669"/>
    <property type="project" value="UniProtKB-EC"/>
</dbReference>
<evidence type="ECO:0000259" key="7">
    <source>
        <dbReference type="Pfam" id="PF01171"/>
    </source>
</evidence>
<name>C5MI65_CANTT</name>
<comment type="catalytic activity">
    <reaction evidence="6">
        <text>cytidine(34) in tRNA(Ile2) + L-lysine + ATP = lysidine(34) in tRNA(Ile2) + AMP + diphosphate + H(+)</text>
        <dbReference type="Rhea" id="RHEA:43744"/>
        <dbReference type="Rhea" id="RHEA-COMP:10625"/>
        <dbReference type="Rhea" id="RHEA-COMP:10670"/>
        <dbReference type="ChEBI" id="CHEBI:15378"/>
        <dbReference type="ChEBI" id="CHEBI:30616"/>
        <dbReference type="ChEBI" id="CHEBI:32551"/>
        <dbReference type="ChEBI" id="CHEBI:33019"/>
        <dbReference type="ChEBI" id="CHEBI:82748"/>
        <dbReference type="ChEBI" id="CHEBI:83665"/>
        <dbReference type="ChEBI" id="CHEBI:456215"/>
        <dbReference type="EC" id="6.3.4.19"/>
    </reaction>
</comment>
<keyword evidence="5" id="KW-0067">ATP-binding</keyword>
<dbReference type="GO" id="GO:0008033">
    <property type="term" value="P:tRNA processing"/>
    <property type="evidence" value="ECO:0007669"/>
    <property type="project" value="UniProtKB-KW"/>
</dbReference>
<dbReference type="eggNOG" id="ENOG502QQNE">
    <property type="taxonomic scope" value="Eukaryota"/>
</dbReference>
<dbReference type="GO" id="GO:0005524">
    <property type="term" value="F:ATP binding"/>
    <property type="evidence" value="ECO:0007669"/>
    <property type="project" value="UniProtKB-KW"/>
</dbReference>
<dbReference type="GeneID" id="8300974"/>
<dbReference type="PANTHER" id="PTHR43033">
    <property type="entry name" value="TRNA(ILE)-LYSIDINE SYNTHASE-RELATED"/>
    <property type="match status" value="1"/>
</dbReference>
<keyword evidence="4" id="KW-0547">Nucleotide-binding</keyword>
<dbReference type="HAMAP" id="MF_01161">
    <property type="entry name" value="tRNA_Ile_lys_synt"/>
    <property type="match status" value="1"/>
</dbReference>
<dbReference type="RefSeq" id="XP_002551460.1">
    <property type="nucleotide sequence ID" value="XM_002551414.1"/>
</dbReference>
<dbReference type="CDD" id="cd01992">
    <property type="entry name" value="TilS_N"/>
    <property type="match status" value="1"/>
</dbReference>
<evidence type="ECO:0000256" key="2">
    <source>
        <dbReference type="ARBA" id="ARBA00022598"/>
    </source>
</evidence>
<keyword evidence="3" id="KW-0819">tRNA processing</keyword>
<dbReference type="AlphaFoldDB" id="C5MI65"/>
<dbReference type="STRING" id="294747.C5MI65"/>
<dbReference type="NCBIfam" id="TIGR02432">
    <property type="entry name" value="lysidine_TilS_N"/>
    <property type="match status" value="1"/>
</dbReference>
<keyword evidence="9" id="KW-1185">Reference proteome</keyword>
<reference evidence="8 9" key="1">
    <citation type="journal article" date="2009" name="Nature">
        <title>Evolution of pathogenicity and sexual reproduction in eight Candida genomes.</title>
        <authorList>
            <person name="Butler G."/>
            <person name="Rasmussen M.D."/>
            <person name="Lin M.F."/>
            <person name="Santos M.A."/>
            <person name="Sakthikumar S."/>
            <person name="Munro C.A."/>
            <person name="Rheinbay E."/>
            <person name="Grabherr M."/>
            <person name="Forche A."/>
            <person name="Reedy J.L."/>
            <person name="Agrafioti I."/>
            <person name="Arnaud M.B."/>
            <person name="Bates S."/>
            <person name="Brown A.J."/>
            <person name="Brunke S."/>
            <person name="Costanzo M.C."/>
            <person name="Fitzpatrick D.A."/>
            <person name="de Groot P.W."/>
            <person name="Harris D."/>
            <person name="Hoyer L.L."/>
            <person name="Hube B."/>
            <person name="Klis F.M."/>
            <person name="Kodira C."/>
            <person name="Lennard N."/>
            <person name="Logue M.E."/>
            <person name="Martin R."/>
            <person name="Neiman A.M."/>
            <person name="Nikolaou E."/>
            <person name="Quail M.A."/>
            <person name="Quinn J."/>
            <person name="Santos M.C."/>
            <person name="Schmitzberger F.F."/>
            <person name="Sherlock G."/>
            <person name="Shah P."/>
            <person name="Silverstein K.A."/>
            <person name="Skrzypek M.S."/>
            <person name="Soll D."/>
            <person name="Staggs R."/>
            <person name="Stansfield I."/>
            <person name="Stumpf M.P."/>
            <person name="Sudbery P.E."/>
            <person name="Srikantha T."/>
            <person name="Zeng Q."/>
            <person name="Berman J."/>
            <person name="Berriman M."/>
            <person name="Heitman J."/>
            <person name="Gow N.A."/>
            <person name="Lorenz M.C."/>
            <person name="Birren B.W."/>
            <person name="Kellis M."/>
            <person name="Cuomo C.A."/>
        </authorList>
    </citation>
    <scope>NUCLEOTIDE SEQUENCE [LARGE SCALE GENOMIC DNA]</scope>
    <source>
        <strain evidence="9">ATCC MYA-3404 / T1</strain>
    </source>
</reference>
<dbReference type="EC" id="6.3.4.19" evidence="1"/>
<dbReference type="InterPro" id="IPR011063">
    <property type="entry name" value="TilS/TtcA_N"/>
</dbReference>
<sequence>MIVSEELFKKSLSKLFRAGMPSKVAVALSGGPDSMLLTWLLQNQKRQMKNLDIYAITIDHKYRSGSHEEAKKVHQWIKDWDVLHIIKSLEYKDNIDPKKLTNFEEVAREERYRVMSQICFKESIPVLFMGHHRDDQLETFIQRLQGNSSIFGLAGTRSVSPVPTSKDLSPNETQDKLQIQIARPFLEFDKKDILETCNANGIHYVTDLTNGDVGLTRRNYLRYLIGEVIPHKSGNHQGDISASETTARNDPYSLIQKTELIKSHASCHDFASLFENKAQKLSAYLQKNDLVKEYPQLGKLEVTLPRDCLQGINCVVTSRYLYRILHPYSTSKHYHWVYAKLERQLIPRIANFLEKHKSGMLKMTIMNLVFEIKNNSHSDMIPIKIYRCPIVKRESSSLEKRLVVTNKWSEWELFDSRFWIRIRSKLSHYKIRIVPYFHKVHKPMIEEKLFAKFQPSQDHDTLPVFLDESTQKIIVFPTLSMISPKYDLDYQWAQKKNRFTYFE</sequence>
<evidence type="ECO:0000256" key="1">
    <source>
        <dbReference type="ARBA" id="ARBA00013267"/>
    </source>
</evidence>
<dbReference type="Gene3D" id="3.40.50.620">
    <property type="entry name" value="HUPs"/>
    <property type="match status" value="1"/>
</dbReference>
<evidence type="ECO:0000256" key="6">
    <source>
        <dbReference type="ARBA" id="ARBA00048539"/>
    </source>
</evidence>
<dbReference type="InterPro" id="IPR012795">
    <property type="entry name" value="tRNA_Ile_lys_synt_N"/>
</dbReference>
<evidence type="ECO:0000256" key="5">
    <source>
        <dbReference type="ARBA" id="ARBA00022840"/>
    </source>
</evidence>
<dbReference type="PANTHER" id="PTHR43033:SF1">
    <property type="entry name" value="TRNA(ILE)-LYSIDINE SYNTHASE-RELATED"/>
    <property type="match status" value="1"/>
</dbReference>
<accession>C5MI65</accession>
<dbReference type="VEuPathDB" id="FungiDB:CTRG_05758"/>
<dbReference type="OrthoDB" id="434144at2759"/>
<dbReference type="InterPro" id="IPR014729">
    <property type="entry name" value="Rossmann-like_a/b/a_fold"/>
</dbReference>
<dbReference type="SUPFAM" id="SSF52402">
    <property type="entry name" value="Adenine nucleotide alpha hydrolases-like"/>
    <property type="match status" value="1"/>
</dbReference>
<proteinExistence type="inferred from homology"/>
<dbReference type="HOGENOM" id="CLU_015599_1_0_1"/>
<keyword evidence="2" id="KW-0436">Ligase</keyword>
<dbReference type="Proteomes" id="UP000002037">
    <property type="component" value="Unassembled WGS sequence"/>
</dbReference>
<organism evidence="8 9">
    <name type="scientific">Candida tropicalis (strain ATCC MYA-3404 / T1)</name>
    <name type="common">Yeast</name>
    <dbReference type="NCBI Taxonomy" id="294747"/>
    <lineage>
        <taxon>Eukaryota</taxon>
        <taxon>Fungi</taxon>
        <taxon>Dikarya</taxon>
        <taxon>Ascomycota</taxon>
        <taxon>Saccharomycotina</taxon>
        <taxon>Pichiomycetes</taxon>
        <taxon>Debaryomycetaceae</taxon>
        <taxon>Candida/Lodderomyces clade</taxon>
        <taxon>Candida</taxon>
    </lineage>
</organism>
<gene>
    <name evidence="8" type="ORF">CTRG_05758</name>
</gene>
<feature type="domain" description="tRNA(Ile)-lysidine/2-thiocytidine synthase N-terminal" evidence="7">
    <location>
        <begin position="23"/>
        <end position="222"/>
    </location>
</feature>
<dbReference type="EMBL" id="GG692403">
    <property type="protein sequence ID" value="EER30762.1"/>
    <property type="molecule type" value="Genomic_DNA"/>
</dbReference>
<dbReference type="InterPro" id="IPR012094">
    <property type="entry name" value="tRNA_Ile_lys_synt"/>
</dbReference>
<dbReference type="Pfam" id="PF01171">
    <property type="entry name" value="ATP_bind_3"/>
    <property type="match status" value="1"/>
</dbReference>
<evidence type="ECO:0000313" key="8">
    <source>
        <dbReference type="EMBL" id="EER30762.1"/>
    </source>
</evidence>
<evidence type="ECO:0000313" key="9">
    <source>
        <dbReference type="Proteomes" id="UP000002037"/>
    </source>
</evidence>
<evidence type="ECO:0000256" key="4">
    <source>
        <dbReference type="ARBA" id="ARBA00022741"/>
    </source>
</evidence>
<dbReference type="KEGG" id="ctp:CTRG_05758"/>
<protein>
    <recommendedName>
        <fullName evidence="1">tRNA(Ile)-lysidine synthetase</fullName>
        <ecNumber evidence="1">6.3.4.19</ecNumber>
    </recommendedName>
</protein>